<dbReference type="EMBL" id="CP044016">
    <property type="protein sequence ID" value="QES88624.1"/>
    <property type="molecule type" value="Genomic_DNA"/>
</dbReference>
<dbReference type="InterPro" id="IPR013320">
    <property type="entry name" value="ConA-like_dom_sf"/>
</dbReference>
<name>A0A5P2FYK5_9BACT</name>
<proteinExistence type="predicted"/>
<keyword evidence="2" id="KW-1185">Reference proteome</keyword>
<protein>
    <submittedName>
        <fullName evidence="1">LamG domain-containing protein</fullName>
    </submittedName>
</protein>
<dbReference type="AlphaFoldDB" id="A0A5P2FYK5"/>
<dbReference type="KEGG" id="arac:E0W69_008125"/>
<dbReference type="GO" id="GO:0004553">
    <property type="term" value="F:hydrolase activity, hydrolyzing O-glycosyl compounds"/>
    <property type="evidence" value="ECO:0007669"/>
    <property type="project" value="UniProtKB-ARBA"/>
</dbReference>
<dbReference type="OrthoDB" id="9801383at2"/>
<dbReference type="SUPFAM" id="SSF49899">
    <property type="entry name" value="Concanavalin A-like lectins/glucanases"/>
    <property type="match status" value="1"/>
</dbReference>
<gene>
    <name evidence="1" type="ORF">E0W69_008125</name>
</gene>
<dbReference type="Gene3D" id="2.60.120.200">
    <property type="match status" value="1"/>
</dbReference>
<reference evidence="1 2" key="1">
    <citation type="submission" date="2019-09" db="EMBL/GenBank/DDBJ databases">
        <title>Complete genome sequence of Arachidicoccus sp. B3-10 isolated from apple orchard soil.</title>
        <authorList>
            <person name="Kim H.S."/>
            <person name="Han K.-I."/>
            <person name="Suh M.K."/>
            <person name="Lee K.C."/>
            <person name="Eom M.K."/>
            <person name="Kim J.-S."/>
            <person name="Kang S.W."/>
            <person name="Sin Y."/>
            <person name="Lee J.-S."/>
        </authorList>
    </citation>
    <scope>NUCLEOTIDE SEQUENCE [LARGE SCALE GENOMIC DNA]</scope>
    <source>
        <strain evidence="1 2">B3-10</strain>
    </source>
</reference>
<dbReference type="Proteomes" id="UP000292424">
    <property type="component" value="Chromosome"/>
</dbReference>
<sequence length="441" mass="49017">MPTQNLRFFSLAVLFFQILFFACKKENETSSIQKLAVENSEIILRPNAVFSIKIQGGGGGYSAKSSNDTIVSADIKNDSVVLKAAKSMHYGQTFILITDKNGAKLYLNVIVKNEQAFILNKDSVHIDYQQGCDTIQILSGNKPYSLNIVDSSIIKTKWINDSTIIVIAKQNGNSNIELKDGSAQRVSIPIYVNGKDYSFDFASAYFGYANFKDIAVVDPDYTNCKQVTFEITCKLTGYRGLQTIMGLENNLIIRGKYDDYKPTHPLEIAGLNDGIMLETSSSIPLNQWIHLALTVDGNQANVVDKYRFYIDGKEDKLIVNRQDTSHRFVNIASSGDGNRFEIGRAAGQDFRAMQGAVSMARVWKVIRNANQLKEDMCKFQISDNNGLIANWNFSAGISTYYLEDINNSKYSTALHFSKIEGGNYGSVVVPATSFIQKGCPQ</sequence>
<dbReference type="PROSITE" id="PS51257">
    <property type="entry name" value="PROKAR_LIPOPROTEIN"/>
    <property type="match status" value="1"/>
</dbReference>
<dbReference type="RefSeq" id="WP_131329578.1">
    <property type="nucleotide sequence ID" value="NZ_CP044016.1"/>
</dbReference>
<dbReference type="GO" id="GO:0005975">
    <property type="term" value="P:carbohydrate metabolic process"/>
    <property type="evidence" value="ECO:0007669"/>
    <property type="project" value="UniProtKB-ARBA"/>
</dbReference>
<accession>A0A5P2FYK5</accession>
<evidence type="ECO:0000313" key="1">
    <source>
        <dbReference type="EMBL" id="QES88624.1"/>
    </source>
</evidence>
<evidence type="ECO:0000313" key="2">
    <source>
        <dbReference type="Proteomes" id="UP000292424"/>
    </source>
</evidence>
<organism evidence="1 2">
    <name type="scientific">Rhizosphaericola mali</name>
    <dbReference type="NCBI Taxonomy" id="2545455"/>
    <lineage>
        <taxon>Bacteria</taxon>
        <taxon>Pseudomonadati</taxon>
        <taxon>Bacteroidota</taxon>
        <taxon>Chitinophagia</taxon>
        <taxon>Chitinophagales</taxon>
        <taxon>Chitinophagaceae</taxon>
        <taxon>Rhizosphaericola</taxon>
    </lineage>
</organism>
<dbReference type="Pfam" id="PF13385">
    <property type="entry name" value="Laminin_G_3"/>
    <property type="match status" value="1"/>
</dbReference>